<dbReference type="Gene3D" id="3.40.30.10">
    <property type="entry name" value="Glutaredoxin"/>
    <property type="match status" value="1"/>
</dbReference>
<gene>
    <name evidence="3" type="ORF">LCGC14_0519750</name>
</gene>
<dbReference type="Pfam" id="PF13417">
    <property type="entry name" value="GST_N_3"/>
    <property type="match status" value="1"/>
</dbReference>
<dbReference type="InterPro" id="IPR004045">
    <property type="entry name" value="Glutathione_S-Trfase_N"/>
</dbReference>
<dbReference type="SUPFAM" id="SSF47616">
    <property type="entry name" value="GST C-terminal domain-like"/>
    <property type="match status" value="1"/>
</dbReference>
<feature type="domain" description="GST N-terminal" evidence="1">
    <location>
        <begin position="2"/>
        <end position="81"/>
    </location>
</feature>
<dbReference type="GO" id="GO:0005737">
    <property type="term" value="C:cytoplasm"/>
    <property type="evidence" value="ECO:0007669"/>
    <property type="project" value="TreeGrafter"/>
</dbReference>
<dbReference type="InterPro" id="IPR036282">
    <property type="entry name" value="Glutathione-S-Trfase_C_sf"/>
</dbReference>
<protein>
    <recommendedName>
        <fullName evidence="4">GST N-terminal domain-containing protein</fullName>
    </recommendedName>
</protein>
<dbReference type="InterPro" id="IPR050983">
    <property type="entry name" value="GST_Omega/HSP26"/>
</dbReference>
<accession>A0A0F9V6Z3</accession>
<feature type="domain" description="GST C-terminal" evidence="2">
    <location>
        <begin position="72"/>
        <end position="213"/>
    </location>
</feature>
<reference evidence="3" key="1">
    <citation type="journal article" date="2015" name="Nature">
        <title>Complex archaea that bridge the gap between prokaryotes and eukaryotes.</title>
        <authorList>
            <person name="Spang A."/>
            <person name="Saw J.H."/>
            <person name="Jorgensen S.L."/>
            <person name="Zaremba-Niedzwiedzka K."/>
            <person name="Martijn J."/>
            <person name="Lind A.E."/>
            <person name="van Eijk R."/>
            <person name="Schleper C."/>
            <person name="Guy L."/>
            <person name="Ettema T.J."/>
        </authorList>
    </citation>
    <scope>NUCLEOTIDE SEQUENCE</scope>
</reference>
<name>A0A0F9V6Z3_9ZZZZ</name>
<dbReference type="EMBL" id="LAZR01000651">
    <property type="protein sequence ID" value="KKN61643.1"/>
    <property type="molecule type" value="Genomic_DNA"/>
</dbReference>
<organism evidence="3">
    <name type="scientific">marine sediment metagenome</name>
    <dbReference type="NCBI Taxonomy" id="412755"/>
    <lineage>
        <taxon>unclassified sequences</taxon>
        <taxon>metagenomes</taxon>
        <taxon>ecological metagenomes</taxon>
    </lineage>
</organism>
<dbReference type="CDD" id="cd03196">
    <property type="entry name" value="GST_C_5"/>
    <property type="match status" value="1"/>
</dbReference>
<dbReference type="AlphaFoldDB" id="A0A0F9V6Z3"/>
<dbReference type="InterPro" id="IPR010987">
    <property type="entry name" value="Glutathione-S-Trfase_C-like"/>
</dbReference>
<dbReference type="PANTHER" id="PTHR43968">
    <property type="match status" value="1"/>
</dbReference>
<proteinExistence type="predicted"/>
<evidence type="ECO:0000259" key="1">
    <source>
        <dbReference type="PROSITE" id="PS50404"/>
    </source>
</evidence>
<evidence type="ECO:0000259" key="2">
    <source>
        <dbReference type="PROSITE" id="PS50405"/>
    </source>
</evidence>
<dbReference type="InterPro" id="IPR036249">
    <property type="entry name" value="Thioredoxin-like_sf"/>
</dbReference>
<dbReference type="PANTHER" id="PTHR43968:SF6">
    <property type="entry name" value="GLUTATHIONE S-TRANSFERASE OMEGA"/>
    <property type="match status" value="1"/>
</dbReference>
<dbReference type="PROSITE" id="PS50404">
    <property type="entry name" value="GST_NTER"/>
    <property type="match status" value="1"/>
</dbReference>
<dbReference type="Pfam" id="PF13410">
    <property type="entry name" value="GST_C_2"/>
    <property type="match status" value="1"/>
</dbReference>
<sequence>MHQAILYSFRRCPYAMRARMAIVSSGMQVILREVQLRDKPQSLRDISPKATVPVLLSADNEVIEESLDIMLWALRQSDPDAWLKDINYLLIRNNDGPFKQWLDKYKYADRYPEQTQQFYRQQGEQTLLMLEHALADSDFLSGDTITITDIAIFPFIRQFVSVETNWFKQAPYPKTRRWLDYLLASELFQTTMHKYQPWDMTNEFPALFPATTIS</sequence>
<evidence type="ECO:0008006" key="4">
    <source>
        <dbReference type="Google" id="ProtNLM"/>
    </source>
</evidence>
<comment type="caution">
    <text evidence="3">The sequence shown here is derived from an EMBL/GenBank/DDBJ whole genome shotgun (WGS) entry which is preliminary data.</text>
</comment>
<dbReference type="PROSITE" id="PS50405">
    <property type="entry name" value="GST_CTER"/>
    <property type="match status" value="1"/>
</dbReference>
<dbReference type="Gene3D" id="1.20.1050.10">
    <property type="match status" value="1"/>
</dbReference>
<dbReference type="SUPFAM" id="SSF52833">
    <property type="entry name" value="Thioredoxin-like"/>
    <property type="match status" value="1"/>
</dbReference>
<evidence type="ECO:0000313" key="3">
    <source>
        <dbReference type="EMBL" id="KKN61643.1"/>
    </source>
</evidence>